<evidence type="ECO:0000256" key="19">
    <source>
        <dbReference type="ARBA" id="ARBA00023027"/>
    </source>
</evidence>
<sequence>MRTLKKRPIKIHNYTLKKKSINRSLFKIKEIEDIPQSIFKLNLNNTNINNNIKMTSTMNYKKTFVSLLEQIAQVKINRGEYIRSRSYTKARDSIVVMTGEITDVKQLKGIKGVGKSVLSKLSEYIKTGKIQYLEDAKNDPVLLLTNVYGIGPKKAIDLVKNHGISTIEDLKIRKDELLNDKQKIGLKYYEDILKRIPRNEIDAYETKIKRIFNKVKNQDSEFKIVGSYRRGANDSGDIDIIVMDPKNDVLMFHKFIDSLIESGILIEVLSRGDVKSLGVSKLRGNPARRIDFMFTPKSEYAFALLYFTGSKEFNTLMRARALTLGYSMNEHGLYHMENGVKTTKMDKYFAKELDVFNFLGMEYKAPVDRKGAESVVYIERSVPKKKSIKLESSSLLQKYLKNGPDSLNEKETSDLLIRADKAYYGENTNDVSIMNDAQYDMLKEHAEDNYPECDALKNIAHTTIKVEKNKVKLPYEMWSLDKEKTVKGVDRRVSKYPGKYVVSAKADGISIMYDSKNKKLYSRGNGTYGQDLSFMIPYLDLPNYKDSVVRGELIIKKATFEKKYKGQFANPRNFVAGVANAKKMNVKMVKDLDVLAYEIIKPKLEPSMQIELLSNSSECGGNVIKHMVVEHDEINTEFLSKCLLDWRENYPWEIDGVVVCQDKLHERVSGNPKHAFAFKMVLSDQIVEARVVDVIWEPSQQGYVKPKIKIKPVEIGGAKIEYATGHNAAFIFKNKINVGSIIQLIRSGDVIPKVHKVIVASSEGKAPPVEMDTVWNETKIDLVLKDKAKNQIVLMKSIAAFFEKIGVVGLGRGNIQRIIDAGFDTIPKIVAMSIDDFITVEGFKEKLSNKIYNNIRSSIEKTSIESLMAGTNIFGRGMGEKRLKFILTQYPDILWSEESNVDKLKKIADLPGFKEKTAQAFVPHIKEFIGFIEKIGLLEQIRNKVPQKINIDTTHPLNGKKIVFTGIRDKDLQQKLETFGVNISGGVSKNTDFVIVKDVKDDTSKAEKARELGIQLMTPDMFRKYLTDLV</sequence>
<keyword evidence="18" id="KW-0239">DNA-directed DNA polymerase</keyword>
<dbReference type="SUPFAM" id="SSF50249">
    <property type="entry name" value="Nucleic acid-binding proteins"/>
    <property type="match status" value="1"/>
</dbReference>
<evidence type="ECO:0000256" key="13">
    <source>
        <dbReference type="ARBA" id="ARBA00022679"/>
    </source>
</evidence>
<evidence type="ECO:0000256" key="23">
    <source>
        <dbReference type="ARBA" id="ARBA00023239"/>
    </source>
</evidence>
<evidence type="ECO:0000256" key="15">
    <source>
        <dbReference type="ARBA" id="ARBA00022705"/>
    </source>
</evidence>
<dbReference type="InterPro" id="IPR013840">
    <property type="entry name" value="DNAligase_N"/>
</dbReference>
<comment type="subcellular location">
    <subcellularLocation>
        <location evidence="3">Cytoplasm</location>
    </subcellularLocation>
</comment>
<dbReference type="Pfam" id="PF14792">
    <property type="entry name" value="DNA_pol_B_palm"/>
    <property type="match status" value="1"/>
</dbReference>
<keyword evidence="17" id="KW-0832">Ubl conjugation</keyword>
<evidence type="ECO:0000256" key="12">
    <source>
        <dbReference type="ARBA" id="ARBA00022634"/>
    </source>
</evidence>
<keyword evidence="23" id="KW-0456">Lyase</keyword>
<comment type="catalytic activity">
    <reaction evidence="30">
        <text>DNA(n) + a 2'-deoxyribonucleoside 5'-triphosphate = DNA(n+1) + diphosphate</text>
        <dbReference type="Rhea" id="RHEA:22508"/>
        <dbReference type="Rhea" id="RHEA-COMP:17339"/>
        <dbReference type="Rhea" id="RHEA-COMP:17340"/>
        <dbReference type="ChEBI" id="CHEBI:33019"/>
        <dbReference type="ChEBI" id="CHEBI:61560"/>
        <dbReference type="ChEBI" id="CHEBI:173112"/>
        <dbReference type="EC" id="2.7.7.7"/>
    </reaction>
</comment>
<reference evidence="33" key="1">
    <citation type="journal article" date="2020" name="Nature">
        <title>Giant virus diversity and host interactions through global metagenomics.</title>
        <authorList>
            <person name="Schulz F."/>
            <person name="Roux S."/>
            <person name="Paez-Espino D."/>
            <person name="Jungbluth S."/>
            <person name="Walsh D.A."/>
            <person name="Denef V.J."/>
            <person name="McMahon K.D."/>
            <person name="Konstantinidis K.T."/>
            <person name="Eloe-Fadrosh E.A."/>
            <person name="Kyrpides N.C."/>
            <person name="Woyke T."/>
        </authorList>
    </citation>
    <scope>NUCLEOTIDE SEQUENCE</scope>
    <source>
        <strain evidence="33">GVMAG-M-3300020185-18</strain>
    </source>
</reference>
<evidence type="ECO:0000259" key="32">
    <source>
        <dbReference type="PROSITE" id="PS50172"/>
    </source>
</evidence>
<dbReference type="EMBL" id="MN739322">
    <property type="protein sequence ID" value="QHS98729.1"/>
    <property type="molecule type" value="Genomic_DNA"/>
</dbReference>
<dbReference type="SUPFAM" id="SSF47794">
    <property type="entry name" value="Rad51 N-terminal domain-like"/>
    <property type="match status" value="1"/>
</dbReference>
<evidence type="ECO:0000256" key="16">
    <source>
        <dbReference type="ARBA" id="ARBA00022763"/>
    </source>
</evidence>
<evidence type="ECO:0000256" key="26">
    <source>
        <dbReference type="ARBA" id="ARBA00035726"/>
    </source>
</evidence>
<evidence type="ECO:0000256" key="18">
    <source>
        <dbReference type="ARBA" id="ARBA00022932"/>
    </source>
</evidence>
<accession>A0A6C0C4N0</accession>
<dbReference type="GO" id="GO:0003677">
    <property type="term" value="F:DNA binding"/>
    <property type="evidence" value="ECO:0007669"/>
    <property type="project" value="UniProtKB-KW"/>
</dbReference>
<dbReference type="Gene3D" id="3.30.210.10">
    <property type="entry name" value="DNA polymerase, thumb domain"/>
    <property type="match status" value="1"/>
</dbReference>
<dbReference type="Gene3D" id="1.10.150.20">
    <property type="entry name" value="5' to 3' exonuclease, C-terminal subdomain"/>
    <property type="match status" value="1"/>
</dbReference>
<dbReference type="PROSITE" id="PS00522">
    <property type="entry name" value="DNA_POLYMERASE_X"/>
    <property type="match status" value="1"/>
</dbReference>
<dbReference type="InterPro" id="IPR022312">
    <property type="entry name" value="DNA_pol_X"/>
</dbReference>
<evidence type="ECO:0000256" key="22">
    <source>
        <dbReference type="ARBA" id="ARBA00023204"/>
    </source>
</evidence>
<evidence type="ECO:0000256" key="8">
    <source>
        <dbReference type="ARBA" id="ARBA00016513"/>
    </source>
</evidence>
<dbReference type="Gene3D" id="3.30.460.10">
    <property type="entry name" value="Beta Polymerase, domain 2"/>
    <property type="match status" value="1"/>
</dbReference>
<dbReference type="SMART" id="SM00532">
    <property type="entry name" value="LIGANc"/>
    <property type="match status" value="1"/>
</dbReference>
<evidence type="ECO:0000256" key="31">
    <source>
        <dbReference type="SAM" id="Coils"/>
    </source>
</evidence>
<keyword evidence="22" id="KW-0234">DNA repair</keyword>
<dbReference type="Pfam" id="PF10391">
    <property type="entry name" value="DNA_pol_lambd_f"/>
    <property type="match status" value="1"/>
</dbReference>
<keyword evidence="15" id="KW-0235">DNA replication</keyword>
<protein>
    <recommendedName>
        <fullName evidence="9">DNA polymerase beta</fullName>
        <ecNumber evidence="5">2.7.7.7</ecNumber>
        <ecNumber evidence="6">4.2.99.18</ecNumber>
        <ecNumber evidence="7">6.5.1.2</ecNumber>
    </recommendedName>
    <alternativeName>
        <fullName evidence="25">5'-deoxyribose-phosphate lyase</fullName>
    </alternativeName>
    <alternativeName>
        <fullName evidence="26">AP lyase</fullName>
    </alternativeName>
    <alternativeName>
        <fullName evidence="8">DNA polymerase lambda</fullName>
    </alternativeName>
</protein>
<evidence type="ECO:0000256" key="25">
    <source>
        <dbReference type="ARBA" id="ARBA00035717"/>
    </source>
</evidence>
<dbReference type="SUPFAM" id="SSF47802">
    <property type="entry name" value="DNA polymerase beta, N-terminal domain-like"/>
    <property type="match status" value="1"/>
</dbReference>
<evidence type="ECO:0000256" key="1">
    <source>
        <dbReference type="ARBA" id="ARBA00001936"/>
    </source>
</evidence>
<evidence type="ECO:0000256" key="11">
    <source>
        <dbReference type="ARBA" id="ARBA00022598"/>
    </source>
</evidence>
<dbReference type="InterPro" id="IPR018944">
    <property type="entry name" value="DNA_pol_lambd_fingers_domain"/>
</dbReference>
<dbReference type="GO" id="GO:0006303">
    <property type="term" value="P:double-strand break repair via nonhomologous end joining"/>
    <property type="evidence" value="ECO:0007669"/>
    <property type="project" value="TreeGrafter"/>
</dbReference>
<dbReference type="SUPFAM" id="SSF56091">
    <property type="entry name" value="DNA ligase/mRNA capping enzyme, catalytic domain"/>
    <property type="match status" value="1"/>
</dbReference>
<dbReference type="InterPro" id="IPR027421">
    <property type="entry name" value="DNA_pol_lamdba_lyase_dom_sf"/>
</dbReference>
<dbReference type="Gene3D" id="2.40.50.140">
    <property type="entry name" value="Nucleic acid-binding proteins"/>
    <property type="match status" value="1"/>
</dbReference>
<comment type="function">
    <text evidence="29">Repair polymerase that plays a key role in base-excision repair. During this process, the damaged base is excised by specific DNA glycosylases, the DNA backbone is nicked at the abasic site by an apurinic/apyrimidic (AP) endonuclease, and POLB removes 5'-deoxyribose-phosphate from the preincised AP site acting as a 5'-deoxyribose-phosphate lyase (5'-dRP lyase); through its DNA polymerase activity, it adds one nucleotide to the 3' end of the arising single-nucleotide gap. Conducts 'gap-filling' DNA synthesis in a stepwise distributive fashion rather than in a processive fashion as for other DNA polymerases. It is also able to cleave sugar-phosphate bonds 3' to an intact AP site, acting as an AP lyase.</text>
</comment>
<dbReference type="GO" id="GO:0006260">
    <property type="term" value="P:DNA replication"/>
    <property type="evidence" value="ECO:0007669"/>
    <property type="project" value="UniProtKB-KW"/>
</dbReference>
<dbReference type="InterPro" id="IPR036420">
    <property type="entry name" value="BRCT_dom_sf"/>
</dbReference>
<comment type="catalytic activity">
    <reaction evidence="27">
        <text>2'-deoxyribonucleotide-(2'-deoxyribose 5'-phosphate)-2'-deoxyribonucleotide-DNA = a 3'-end 2'-deoxyribonucleotide-(2,3-dehydro-2,3-deoxyribose 5'-phosphate)-DNA + a 5'-end 5'-phospho-2'-deoxyribonucleoside-DNA + H(+)</text>
        <dbReference type="Rhea" id="RHEA:66592"/>
        <dbReference type="Rhea" id="RHEA-COMP:13180"/>
        <dbReference type="Rhea" id="RHEA-COMP:16897"/>
        <dbReference type="Rhea" id="RHEA-COMP:17067"/>
        <dbReference type="ChEBI" id="CHEBI:15378"/>
        <dbReference type="ChEBI" id="CHEBI:136412"/>
        <dbReference type="ChEBI" id="CHEBI:157695"/>
        <dbReference type="ChEBI" id="CHEBI:167181"/>
        <dbReference type="EC" id="4.2.99.18"/>
    </reaction>
</comment>
<dbReference type="InterPro" id="IPR001357">
    <property type="entry name" value="BRCT_dom"/>
</dbReference>
<dbReference type="Pfam" id="PF01653">
    <property type="entry name" value="DNA_ligase_aden"/>
    <property type="match status" value="1"/>
</dbReference>
<evidence type="ECO:0000313" key="33">
    <source>
        <dbReference type="EMBL" id="QHS98729.1"/>
    </source>
</evidence>
<evidence type="ECO:0000256" key="10">
    <source>
        <dbReference type="ARBA" id="ARBA00022481"/>
    </source>
</evidence>
<dbReference type="PROSITE" id="PS50172">
    <property type="entry name" value="BRCT"/>
    <property type="match status" value="1"/>
</dbReference>
<name>A0A6C0C4N0_9ZZZZ</name>
<keyword evidence="13" id="KW-0808">Transferase</keyword>
<dbReference type="PRINTS" id="PR00870">
    <property type="entry name" value="DNAPOLXBETA"/>
</dbReference>
<dbReference type="Pfam" id="PF14716">
    <property type="entry name" value="HHH_8"/>
    <property type="match status" value="1"/>
</dbReference>
<evidence type="ECO:0000256" key="27">
    <source>
        <dbReference type="ARBA" id="ARBA00044632"/>
    </source>
</evidence>
<comment type="cofactor">
    <cofactor evidence="1">
        <name>Mn(2+)</name>
        <dbReference type="ChEBI" id="CHEBI:29035"/>
    </cofactor>
</comment>
<evidence type="ECO:0000256" key="21">
    <source>
        <dbReference type="ARBA" id="ARBA00023125"/>
    </source>
</evidence>
<dbReference type="GO" id="GO:0000166">
    <property type="term" value="F:nucleotide binding"/>
    <property type="evidence" value="ECO:0007669"/>
    <property type="project" value="InterPro"/>
</dbReference>
<keyword evidence="14" id="KW-0548">Nucleotidyltransferase</keyword>
<dbReference type="CDD" id="cd00141">
    <property type="entry name" value="NT_POLXc"/>
    <property type="match status" value="1"/>
</dbReference>
<dbReference type="SUPFAM" id="SSF81585">
    <property type="entry name" value="PsbU/PolX domain-like"/>
    <property type="match status" value="1"/>
</dbReference>
<dbReference type="SMART" id="SM00292">
    <property type="entry name" value="BRCT"/>
    <property type="match status" value="1"/>
</dbReference>
<dbReference type="SMART" id="SM00278">
    <property type="entry name" value="HhH1"/>
    <property type="match status" value="4"/>
</dbReference>
<dbReference type="PANTHER" id="PTHR11276">
    <property type="entry name" value="DNA POLYMERASE TYPE-X FAMILY MEMBER"/>
    <property type="match status" value="1"/>
</dbReference>
<dbReference type="InterPro" id="IPR037160">
    <property type="entry name" value="DNA_Pol_thumb_sf"/>
</dbReference>
<dbReference type="GO" id="GO:0005634">
    <property type="term" value="C:nucleus"/>
    <property type="evidence" value="ECO:0007669"/>
    <property type="project" value="TreeGrafter"/>
</dbReference>
<feature type="domain" description="BRCT" evidence="32">
    <location>
        <begin position="952"/>
        <end position="1030"/>
    </location>
</feature>
<keyword evidence="31" id="KW-0175">Coiled coil</keyword>
<dbReference type="SUPFAM" id="SSF52113">
    <property type="entry name" value="BRCT domain"/>
    <property type="match status" value="1"/>
</dbReference>
<dbReference type="GO" id="GO:0003887">
    <property type="term" value="F:DNA-directed DNA polymerase activity"/>
    <property type="evidence" value="ECO:0007669"/>
    <property type="project" value="UniProtKB-KW"/>
</dbReference>
<dbReference type="InterPro" id="IPR004150">
    <property type="entry name" value="NAD_DNA_ligase_OB"/>
</dbReference>
<proteinExistence type="inferred from homology"/>
<keyword evidence="10" id="KW-0488">Methylation</keyword>
<comment type="catalytic activity">
    <reaction evidence="28">
        <text>a 5'-end 2'-deoxyribose-2'-deoxyribonucleotide-DNA = (2E,4S)-4-hydroxypenten-2-al-5-phosphate + a 5'-end 5'-phospho-2'-deoxyribonucleoside-DNA + H(+)</text>
        <dbReference type="Rhea" id="RHEA:76255"/>
        <dbReference type="Rhea" id="RHEA-COMP:13180"/>
        <dbReference type="Rhea" id="RHEA-COMP:18657"/>
        <dbReference type="ChEBI" id="CHEBI:15378"/>
        <dbReference type="ChEBI" id="CHEBI:136412"/>
        <dbReference type="ChEBI" id="CHEBI:195194"/>
        <dbReference type="ChEBI" id="CHEBI:195195"/>
    </reaction>
</comment>
<dbReference type="InterPro" id="IPR002008">
    <property type="entry name" value="DNA_pol_X_beta-like"/>
</dbReference>
<keyword evidence="20" id="KW-0915">Sodium</keyword>
<dbReference type="InterPro" id="IPR002054">
    <property type="entry name" value="DNA-dir_DNA_pol_X"/>
</dbReference>
<dbReference type="InterPro" id="IPR003583">
    <property type="entry name" value="Hlx-hairpin-Hlx_DNA-bd_motif"/>
</dbReference>
<keyword evidence="12" id="KW-0237">DNA synthesis</keyword>
<dbReference type="InterPro" id="IPR043519">
    <property type="entry name" value="NT_sf"/>
</dbReference>
<dbReference type="EC" id="2.7.7.7" evidence="5"/>
<dbReference type="InterPro" id="IPR010995">
    <property type="entry name" value="DNA_repair_Rad51/TF_NusA_a-hlx"/>
</dbReference>
<evidence type="ECO:0000256" key="29">
    <source>
        <dbReference type="ARBA" id="ARBA00045548"/>
    </source>
</evidence>
<evidence type="ECO:0000256" key="24">
    <source>
        <dbReference type="ARBA" id="ARBA00034005"/>
    </source>
</evidence>
<evidence type="ECO:0000256" key="7">
    <source>
        <dbReference type="ARBA" id="ARBA00012722"/>
    </source>
</evidence>
<comment type="similarity">
    <text evidence="4">Belongs to the DNA polymerase type-X family.</text>
</comment>
<evidence type="ECO:0000256" key="5">
    <source>
        <dbReference type="ARBA" id="ARBA00012417"/>
    </source>
</evidence>
<evidence type="ECO:0000256" key="28">
    <source>
        <dbReference type="ARBA" id="ARBA00044678"/>
    </source>
</evidence>
<dbReference type="InterPro" id="IPR028207">
    <property type="entry name" value="DNA_pol_B_palm_palm"/>
</dbReference>
<dbReference type="Gene3D" id="3.40.50.10190">
    <property type="entry name" value="BRCT domain"/>
    <property type="match status" value="1"/>
</dbReference>
<dbReference type="Gene3D" id="1.10.150.110">
    <property type="entry name" value="DNA polymerase beta, N-terminal domain-like"/>
    <property type="match status" value="1"/>
</dbReference>
<dbReference type="Gene3D" id="3.30.470.30">
    <property type="entry name" value="DNA ligase/mRNA capping enzyme"/>
    <property type="match status" value="1"/>
</dbReference>
<evidence type="ECO:0000256" key="2">
    <source>
        <dbReference type="ARBA" id="ARBA00001946"/>
    </source>
</evidence>
<evidence type="ECO:0000256" key="14">
    <source>
        <dbReference type="ARBA" id="ARBA00022695"/>
    </source>
</evidence>
<dbReference type="InterPro" id="IPR019843">
    <property type="entry name" value="DNA_pol-X_BS"/>
</dbReference>
<dbReference type="PRINTS" id="PR00869">
    <property type="entry name" value="DNAPOLX"/>
</dbReference>
<evidence type="ECO:0000256" key="6">
    <source>
        <dbReference type="ARBA" id="ARBA00012720"/>
    </source>
</evidence>
<dbReference type="EC" id="6.5.1.2" evidence="7"/>
<feature type="coiled-coil region" evidence="31">
    <location>
        <begin position="167"/>
        <end position="221"/>
    </location>
</feature>
<evidence type="ECO:0000256" key="9">
    <source>
        <dbReference type="ARBA" id="ARBA00020020"/>
    </source>
</evidence>
<evidence type="ECO:0000256" key="30">
    <source>
        <dbReference type="ARBA" id="ARBA00049244"/>
    </source>
</evidence>
<keyword evidence="19" id="KW-0520">NAD</keyword>
<comment type="cofactor">
    <cofactor evidence="2">
        <name>Mg(2+)</name>
        <dbReference type="ChEBI" id="CHEBI:18420"/>
    </cofactor>
</comment>
<comment type="catalytic activity">
    <reaction evidence="24">
        <text>NAD(+) + (deoxyribonucleotide)n-3'-hydroxyl + 5'-phospho-(deoxyribonucleotide)m = (deoxyribonucleotide)n+m + AMP + beta-nicotinamide D-nucleotide.</text>
        <dbReference type="EC" id="6.5.1.2"/>
    </reaction>
</comment>
<dbReference type="Pfam" id="PF00533">
    <property type="entry name" value="BRCT"/>
    <property type="match status" value="1"/>
</dbReference>
<dbReference type="GO" id="GO:0003911">
    <property type="term" value="F:DNA ligase (NAD+) activity"/>
    <property type="evidence" value="ECO:0007669"/>
    <property type="project" value="UniProtKB-EC"/>
</dbReference>
<dbReference type="GO" id="GO:0005737">
    <property type="term" value="C:cytoplasm"/>
    <property type="evidence" value="ECO:0007669"/>
    <property type="project" value="UniProtKB-SubCell"/>
</dbReference>
<evidence type="ECO:0000256" key="20">
    <source>
        <dbReference type="ARBA" id="ARBA00023053"/>
    </source>
</evidence>
<dbReference type="InterPro" id="IPR013839">
    <property type="entry name" value="DNAligase_adenylation"/>
</dbReference>
<dbReference type="GO" id="GO:0140078">
    <property type="term" value="F:class I DNA-(apurinic or apyrimidinic site) endonuclease activity"/>
    <property type="evidence" value="ECO:0007669"/>
    <property type="project" value="UniProtKB-EC"/>
</dbReference>
<dbReference type="SMART" id="SM00483">
    <property type="entry name" value="POLXc"/>
    <property type="match status" value="1"/>
</dbReference>
<dbReference type="AlphaFoldDB" id="A0A6C0C4N0"/>
<keyword evidence="21" id="KW-0238">DNA-binding</keyword>
<dbReference type="PANTHER" id="PTHR11276:SF28">
    <property type="entry name" value="DNA POLYMERASE LAMBDA"/>
    <property type="match status" value="1"/>
</dbReference>
<dbReference type="Pfam" id="PF14791">
    <property type="entry name" value="DNA_pol_B_thumb"/>
    <property type="match status" value="1"/>
</dbReference>
<dbReference type="Pfam" id="PF14520">
    <property type="entry name" value="HHH_5"/>
    <property type="match status" value="1"/>
</dbReference>
<evidence type="ECO:0000256" key="3">
    <source>
        <dbReference type="ARBA" id="ARBA00004496"/>
    </source>
</evidence>
<dbReference type="InterPro" id="IPR010996">
    <property type="entry name" value="HHH_MUS81"/>
</dbReference>
<evidence type="ECO:0000256" key="4">
    <source>
        <dbReference type="ARBA" id="ARBA00008323"/>
    </source>
</evidence>
<dbReference type="InterPro" id="IPR012340">
    <property type="entry name" value="NA-bd_OB-fold"/>
</dbReference>
<dbReference type="Pfam" id="PF03120">
    <property type="entry name" value="OB_DNA_ligase"/>
    <property type="match status" value="1"/>
</dbReference>
<keyword evidence="11" id="KW-0436">Ligase</keyword>
<keyword evidence="16" id="KW-0227">DNA damage</keyword>
<evidence type="ECO:0000256" key="17">
    <source>
        <dbReference type="ARBA" id="ARBA00022843"/>
    </source>
</evidence>
<dbReference type="SUPFAM" id="SSF81301">
    <property type="entry name" value="Nucleotidyltransferase"/>
    <property type="match status" value="1"/>
</dbReference>
<dbReference type="InterPro" id="IPR029398">
    <property type="entry name" value="PolB_thumb"/>
</dbReference>
<organism evidence="33">
    <name type="scientific">viral metagenome</name>
    <dbReference type="NCBI Taxonomy" id="1070528"/>
    <lineage>
        <taxon>unclassified sequences</taxon>
        <taxon>metagenomes</taxon>
        <taxon>organismal metagenomes</taxon>
    </lineage>
</organism>
<dbReference type="EC" id="4.2.99.18" evidence="6"/>